<dbReference type="SUPFAM" id="SSF49303">
    <property type="entry name" value="beta-Galactosidase/glucuronidase domain"/>
    <property type="match status" value="1"/>
</dbReference>
<dbReference type="InterPro" id="IPR008979">
    <property type="entry name" value="Galactose-bd-like_sf"/>
</dbReference>
<dbReference type="InterPro" id="IPR036156">
    <property type="entry name" value="Beta-gal/glucu_dom_sf"/>
</dbReference>
<evidence type="ECO:0000259" key="4">
    <source>
        <dbReference type="Pfam" id="PF02836"/>
    </source>
</evidence>
<organism evidence="5 6">
    <name type="scientific">Catenibacillus scindens</name>
    <dbReference type="NCBI Taxonomy" id="673271"/>
    <lineage>
        <taxon>Bacteria</taxon>
        <taxon>Bacillati</taxon>
        <taxon>Bacillota</taxon>
        <taxon>Clostridia</taxon>
        <taxon>Lachnospirales</taxon>
        <taxon>Lachnospiraceae</taxon>
        <taxon>Catenibacillus</taxon>
    </lineage>
</organism>
<dbReference type="GO" id="GO:0004565">
    <property type="term" value="F:beta-galactosidase activity"/>
    <property type="evidence" value="ECO:0007669"/>
    <property type="project" value="UniProtKB-EC"/>
</dbReference>
<dbReference type="Gene3D" id="3.20.20.80">
    <property type="entry name" value="Glycosidases"/>
    <property type="match status" value="1"/>
</dbReference>
<keyword evidence="2 5" id="KW-0378">Hydrolase</keyword>
<name>A0A7W8M728_9FIRM</name>
<evidence type="ECO:0000256" key="2">
    <source>
        <dbReference type="ARBA" id="ARBA00022801"/>
    </source>
</evidence>
<evidence type="ECO:0000256" key="3">
    <source>
        <dbReference type="ARBA" id="ARBA00023295"/>
    </source>
</evidence>
<accession>A0A7W8M728</accession>
<dbReference type="RefSeq" id="WP_183776227.1">
    <property type="nucleotide sequence ID" value="NZ_JACHFW010000017.1"/>
</dbReference>
<comment type="caution">
    <text evidence="5">The sequence shown here is derived from an EMBL/GenBank/DDBJ whole genome shotgun (WGS) entry which is preliminary data.</text>
</comment>
<dbReference type="EMBL" id="JACHFW010000017">
    <property type="protein sequence ID" value="MBB5266006.1"/>
    <property type="molecule type" value="Genomic_DNA"/>
</dbReference>
<dbReference type="InterPro" id="IPR017853">
    <property type="entry name" value="GH"/>
</dbReference>
<proteinExistence type="inferred from homology"/>
<comment type="similarity">
    <text evidence="1">Belongs to the glycosyl hydrolase 2 family.</text>
</comment>
<dbReference type="Gene3D" id="2.60.120.260">
    <property type="entry name" value="Galactose-binding domain-like"/>
    <property type="match status" value="1"/>
</dbReference>
<dbReference type="GO" id="GO:0005975">
    <property type="term" value="P:carbohydrate metabolic process"/>
    <property type="evidence" value="ECO:0007669"/>
    <property type="project" value="InterPro"/>
</dbReference>
<feature type="domain" description="Glycoside hydrolase family 2 catalytic" evidence="4">
    <location>
        <begin position="282"/>
        <end position="356"/>
    </location>
</feature>
<dbReference type="AlphaFoldDB" id="A0A7W8M728"/>
<protein>
    <submittedName>
        <fullName evidence="5">Beta-galactosidase</fullName>
        <ecNumber evidence="5">3.2.1.23</ecNumber>
    </submittedName>
</protein>
<dbReference type="SUPFAM" id="SSF51445">
    <property type="entry name" value="(Trans)glycosidases"/>
    <property type="match status" value="1"/>
</dbReference>
<dbReference type="InterPro" id="IPR051913">
    <property type="entry name" value="GH2_Domain-Containing"/>
</dbReference>
<dbReference type="SUPFAM" id="SSF49785">
    <property type="entry name" value="Galactose-binding domain-like"/>
    <property type="match status" value="1"/>
</dbReference>
<dbReference type="InterPro" id="IPR006103">
    <property type="entry name" value="Glyco_hydro_2_cat"/>
</dbReference>
<dbReference type="Gene3D" id="2.60.40.10">
    <property type="entry name" value="Immunoglobulins"/>
    <property type="match status" value="1"/>
</dbReference>
<dbReference type="Proteomes" id="UP000543642">
    <property type="component" value="Unassembled WGS sequence"/>
</dbReference>
<dbReference type="Pfam" id="PF02836">
    <property type="entry name" value="Glyco_hydro_2_C"/>
    <property type="match status" value="1"/>
</dbReference>
<reference evidence="5 6" key="1">
    <citation type="submission" date="2020-08" db="EMBL/GenBank/DDBJ databases">
        <title>Genomic Encyclopedia of Type Strains, Phase IV (KMG-IV): sequencing the most valuable type-strain genomes for metagenomic binning, comparative biology and taxonomic classification.</title>
        <authorList>
            <person name="Goeker M."/>
        </authorList>
    </citation>
    <scope>NUCLEOTIDE SEQUENCE [LARGE SCALE GENOMIC DNA]</scope>
    <source>
        <strain evidence="5 6">DSM 106146</strain>
    </source>
</reference>
<dbReference type="EC" id="3.2.1.23" evidence="5"/>
<evidence type="ECO:0000313" key="5">
    <source>
        <dbReference type="EMBL" id="MBB5266006.1"/>
    </source>
</evidence>
<dbReference type="PANTHER" id="PTHR42732:SF1">
    <property type="entry name" value="BETA-MANNOSIDASE"/>
    <property type="match status" value="1"/>
</dbReference>
<dbReference type="PANTHER" id="PTHR42732">
    <property type="entry name" value="BETA-GALACTOSIDASE"/>
    <property type="match status" value="1"/>
</dbReference>
<gene>
    <name evidence="5" type="ORF">HNP82_003158</name>
</gene>
<sequence>MRRIYINDGWIFFPLWTPECIRTLCGFAGRKVRIPHVDEEWAGQGRENGCGYIYMLTVPESFSGRQLWLTFEGVGPKAWVFVNGSLAGHHCGWDRAFSLDISPYIHFGSENRIAIKLESGGEDRVLEKMAPGIYRSVYIEVRNPVHIEDILIRTKIPEKSWEMGRGGRARLSVSYMLPPVAIKAFSGKYRDHLGYDYSGGYLETYVFDREDNCLGTALCDLSKFSPAEGKNWTVTVRMAFEHVYYWDLDQPELYYMESLLWDDSGHILDSRRSCFGFRNVSFRQDGFYLNGRKVKIFGLNRHQRYPYIGYGLPPALEQADADILKNELAVNAVRTPDGVPSEAFVNRCDEIGLMVVIPKAELTQVIQRYRNHPSVILWETDSDGVDDVRRAGQLIRRMDPTRQMSSATGYSDVCGRADYTFEGYGPGLRAPKKIPEAAGHPYVVTEHSGHMYPVQTRDCEPVRLEQALYHGHVLEGAFSKDEICGSFGWCMCDEIGDGGLRGEDTVCGSGVMDPFRNPKLSAWLYASQGEYHVAQIASGMSLRDYPGGLPSKIWLFTNCDFVEVYKNGADLGAFYPDRERFRHLPHPPVAVDARQIYNDMGDIRKADQTLRFDFIKNGQPVDSLVEKNGKKARLRIQCSHRTLTERHGYTMALLRIWAVDDQEIHMPWVNLPLRIKVRGPARLVGPEMVLMSGGFAGALIRSLGGEGLVKVTVFSENMEPAQIYLRTRKDDHL</sequence>
<evidence type="ECO:0000256" key="1">
    <source>
        <dbReference type="ARBA" id="ARBA00007401"/>
    </source>
</evidence>
<keyword evidence="6" id="KW-1185">Reference proteome</keyword>
<keyword evidence="3 5" id="KW-0326">Glycosidase</keyword>
<dbReference type="InterPro" id="IPR013783">
    <property type="entry name" value="Ig-like_fold"/>
</dbReference>
<evidence type="ECO:0000313" key="6">
    <source>
        <dbReference type="Proteomes" id="UP000543642"/>
    </source>
</evidence>